<reference evidence="1" key="1">
    <citation type="submission" date="2019-11" db="EMBL/GenBank/DDBJ databases">
        <title>Nori genome reveals adaptations in red seaweeds to the harsh intertidal environment.</title>
        <authorList>
            <person name="Wang D."/>
            <person name="Mao Y."/>
        </authorList>
    </citation>
    <scope>NUCLEOTIDE SEQUENCE</scope>
    <source>
        <tissue evidence="1">Gametophyte</tissue>
    </source>
</reference>
<protein>
    <submittedName>
        <fullName evidence="1">Uncharacterized protein</fullName>
    </submittedName>
</protein>
<accession>A0ACC3BJX2</accession>
<evidence type="ECO:0000313" key="2">
    <source>
        <dbReference type="Proteomes" id="UP000798662"/>
    </source>
</evidence>
<gene>
    <name evidence="1" type="ORF">I4F81_000664</name>
</gene>
<comment type="caution">
    <text evidence="1">The sequence shown here is derived from an EMBL/GenBank/DDBJ whole genome shotgun (WGS) entry which is preliminary data.</text>
</comment>
<evidence type="ECO:0000313" key="1">
    <source>
        <dbReference type="EMBL" id="KAK1858050.1"/>
    </source>
</evidence>
<dbReference type="EMBL" id="CM020618">
    <property type="protein sequence ID" value="KAK1858050.1"/>
    <property type="molecule type" value="Genomic_DNA"/>
</dbReference>
<name>A0ACC3BJX2_PYRYE</name>
<keyword evidence="2" id="KW-1185">Reference proteome</keyword>
<sequence>MNTRTPLYEALPLPLGGVDNPPPPHTVTAGAVARALPAPPAMQQRLAERLEGRALSLAARPMGGGGGSGAEAAPEQRARGGREAAAATRSQRRRARRAAAAGGGGAKGAPPPAAGRAGGGGDHAAAVAASASATAAVLGEPLPAATAAGAGAAGAGAAGVGAAGAGAAGAGAASRRPLLPVAGATPPHPPLSKQARRRAFRAAEAALPPFPPAVVASLSALWRAYAAEAVGPPPRSGGRPNAAATERWGERLARLDLHGAGVTVVAAADPGLVGVTGVVVAETEGLLRVVTTPGGGRPGGRVLALAKGVTVVEVAVPDGGGGRTCGCASSCPASGSARRSGASASSSASTWCCFEGRAAAPAQGRITPKKNRRNDCLPSVVGR</sequence>
<organism evidence="1 2">
    <name type="scientific">Pyropia yezoensis</name>
    <name type="common">Susabi-nori</name>
    <name type="synonym">Porphyra yezoensis</name>
    <dbReference type="NCBI Taxonomy" id="2788"/>
    <lineage>
        <taxon>Eukaryota</taxon>
        <taxon>Rhodophyta</taxon>
        <taxon>Bangiophyceae</taxon>
        <taxon>Bangiales</taxon>
        <taxon>Bangiaceae</taxon>
        <taxon>Pyropia</taxon>
    </lineage>
</organism>
<proteinExistence type="predicted"/>
<dbReference type="Proteomes" id="UP000798662">
    <property type="component" value="Chromosome 1"/>
</dbReference>